<dbReference type="NCBIfam" id="TIGR01167">
    <property type="entry name" value="LPXTG_anchor"/>
    <property type="match status" value="1"/>
</dbReference>
<evidence type="ECO:0000259" key="8">
    <source>
        <dbReference type="PROSITE" id="PS50847"/>
    </source>
</evidence>
<dbReference type="NCBIfam" id="NF041528">
    <property type="entry name" value="strep_LAETG"/>
    <property type="match status" value="1"/>
</dbReference>
<gene>
    <name evidence="9" type="ORF">GCM10009549_06260</name>
</gene>
<protein>
    <submittedName>
        <fullName evidence="9">SCO1860 family LAETG-anchored protein</fullName>
    </submittedName>
</protein>
<evidence type="ECO:0000256" key="7">
    <source>
        <dbReference type="SAM" id="SignalP"/>
    </source>
</evidence>
<name>A0ABP3YVT2_9ACTN</name>
<evidence type="ECO:0000313" key="10">
    <source>
        <dbReference type="Proteomes" id="UP001501005"/>
    </source>
</evidence>
<feature type="compositionally biased region" description="Basic and acidic residues" evidence="5">
    <location>
        <begin position="273"/>
        <end position="283"/>
    </location>
</feature>
<evidence type="ECO:0000256" key="4">
    <source>
        <dbReference type="ARBA" id="ARBA00023088"/>
    </source>
</evidence>
<evidence type="ECO:0000256" key="2">
    <source>
        <dbReference type="ARBA" id="ARBA00022525"/>
    </source>
</evidence>
<dbReference type="PROSITE" id="PS50847">
    <property type="entry name" value="GRAM_POS_ANCHORING"/>
    <property type="match status" value="1"/>
</dbReference>
<keyword evidence="6" id="KW-0812">Transmembrane</keyword>
<keyword evidence="4" id="KW-0572">Peptidoglycan-anchor</keyword>
<dbReference type="Proteomes" id="UP001501005">
    <property type="component" value="Unassembled WGS sequence"/>
</dbReference>
<evidence type="ECO:0000256" key="5">
    <source>
        <dbReference type="SAM" id="MobiDB-lite"/>
    </source>
</evidence>
<keyword evidence="2" id="KW-0964">Secreted</keyword>
<dbReference type="InterPro" id="IPR019931">
    <property type="entry name" value="LPXTG_anchor"/>
</dbReference>
<evidence type="ECO:0000256" key="3">
    <source>
        <dbReference type="ARBA" id="ARBA00022729"/>
    </source>
</evidence>
<keyword evidence="1" id="KW-0134">Cell wall</keyword>
<feature type="region of interest" description="Disordered" evidence="5">
    <location>
        <begin position="238"/>
        <end position="324"/>
    </location>
</feature>
<keyword evidence="3 7" id="KW-0732">Signal</keyword>
<dbReference type="InterPro" id="IPR048202">
    <property type="entry name" value="SCO1860-like"/>
</dbReference>
<evidence type="ECO:0000256" key="1">
    <source>
        <dbReference type="ARBA" id="ARBA00022512"/>
    </source>
</evidence>
<organism evidence="9 10">
    <name type="scientific">Streptomyces thermoalcalitolerans</name>
    <dbReference type="NCBI Taxonomy" id="65605"/>
    <lineage>
        <taxon>Bacteria</taxon>
        <taxon>Bacillati</taxon>
        <taxon>Actinomycetota</taxon>
        <taxon>Actinomycetes</taxon>
        <taxon>Kitasatosporales</taxon>
        <taxon>Streptomycetaceae</taxon>
        <taxon>Streptomyces</taxon>
    </lineage>
</organism>
<proteinExistence type="predicted"/>
<feature type="transmembrane region" description="Helical" evidence="6">
    <location>
        <begin position="324"/>
        <end position="343"/>
    </location>
</feature>
<keyword evidence="10" id="KW-1185">Reference proteome</keyword>
<feature type="chain" id="PRO_5046452782" evidence="7">
    <location>
        <begin position="38"/>
        <end position="349"/>
    </location>
</feature>
<accession>A0ABP3YVT2</accession>
<keyword evidence="6" id="KW-1133">Transmembrane helix</keyword>
<sequence length="349" mass="34707">MNGHTFRMPARRCVTVAAATALAAGPVVLAGASSAHATGAQNGRAGASVLRTDLDVSLLNKAVQVPLAVSLNEVRAPQSAEQTTLTARLDGVNGGKPFHVLRADVAKSGATVSADKAEGTAELVRAKVHVPGLPLLSVIEVGQVTSRATCEAGKAPAAASNVLGPVKVLGKRVTLTSGGTTDVHVPNVGKVRLDLSKRETTSATAAATALELKVSVDPLKLNVAKVEGTLTLARATCESPAAPEDPGTAAEEPAAPSDKSAAPSDKSAAPSDKSGEPSEKSAAPEESEAPEKSAASPAGDVKAQGAPASEANLAETGSSSLTPYLAGGSAVLLALGGGAVALARRRKKS</sequence>
<keyword evidence="6" id="KW-0472">Membrane</keyword>
<dbReference type="NCBIfam" id="NF041527">
    <property type="entry name" value="SCO1860_LAETG"/>
    <property type="match status" value="1"/>
</dbReference>
<dbReference type="RefSeq" id="WP_344046456.1">
    <property type="nucleotide sequence ID" value="NZ_BAAAHG010000003.1"/>
</dbReference>
<evidence type="ECO:0000256" key="6">
    <source>
        <dbReference type="SAM" id="Phobius"/>
    </source>
</evidence>
<dbReference type="EMBL" id="BAAAHG010000003">
    <property type="protein sequence ID" value="GAA0903557.1"/>
    <property type="molecule type" value="Genomic_DNA"/>
</dbReference>
<feature type="compositionally biased region" description="Low complexity" evidence="5">
    <location>
        <begin position="249"/>
        <end position="272"/>
    </location>
</feature>
<comment type="caution">
    <text evidence="9">The sequence shown here is derived from an EMBL/GenBank/DDBJ whole genome shotgun (WGS) entry which is preliminary data.</text>
</comment>
<feature type="domain" description="Gram-positive cocci surface proteins LPxTG" evidence="8">
    <location>
        <begin position="313"/>
        <end position="349"/>
    </location>
</feature>
<feature type="signal peptide" evidence="7">
    <location>
        <begin position="1"/>
        <end position="37"/>
    </location>
</feature>
<evidence type="ECO:0000313" key="9">
    <source>
        <dbReference type="EMBL" id="GAA0903557.1"/>
    </source>
</evidence>
<reference evidence="10" key="1">
    <citation type="journal article" date="2019" name="Int. J. Syst. Evol. Microbiol.">
        <title>The Global Catalogue of Microorganisms (GCM) 10K type strain sequencing project: providing services to taxonomists for standard genome sequencing and annotation.</title>
        <authorList>
            <consortium name="The Broad Institute Genomics Platform"/>
            <consortium name="The Broad Institute Genome Sequencing Center for Infectious Disease"/>
            <person name="Wu L."/>
            <person name="Ma J."/>
        </authorList>
    </citation>
    <scope>NUCLEOTIDE SEQUENCE [LARGE SCALE GENOMIC DNA]</scope>
    <source>
        <strain evidence="10">JCM 10673</strain>
    </source>
</reference>